<protein>
    <submittedName>
        <fullName evidence="3">Uncharacterized protein</fullName>
    </submittedName>
</protein>
<evidence type="ECO:0000313" key="4">
    <source>
        <dbReference type="Proteomes" id="UP000247702"/>
    </source>
</evidence>
<feature type="region of interest" description="Disordered" evidence="2">
    <location>
        <begin position="1"/>
        <end position="20"/>
    </location>
</feature>
<name>A0A2Z6QZ83_9GLOM</name>
<gene>
    <name evidence="3" type="ORF">RclHR1_12380004</name>
</gene>
<dbReference type="EMBL" id="BEXD01000267">
    <property type="protein sequence ID" value="GBB85938.1"/>
    <property type="molecule type" value="Genomic_DNA"/>
</dbReference>
<dbReference type="Proteomes" id="UP000247702">
    <property type="component" value="Unassembled WGS sequence"/>
</dbReference>
<accession>A0A2Z6QZ83</accession>
<organism evidence="3 4">
    <name type="scientific">Rhizophagus clarus</name>
    <dbReference type="NCBI Taxonomy" id="94130"/>
    <lineage>
        <taxon>Eukaryota</taxon>
        <taxon>Fungi</taxon>
        <taxon>Fungi incertae sedis</taxon>
        <taxon>Mucoromycota</taxon>
        <taxon>Glomeromycotina</taxon>
        <taxon>Glomeromycetes</taxon>
        <taxon>Glomerales</taxon>
        <taxon>Glomeraceae</taxon>
        <taxon>Rhizophagus</taxon>
    </lineage>
</organism>
<evidence type="ECO:0000256" key="1">
    <source>
        <dbReference type="SAM" id="Coils"/>
    </source>
</evidence>
<keyword evidence="4" id="KW-1185">Reference proteome</keyword>
<keyword evidence="1" id="KW-0175">Coiled coil</keyword>
<dbReference type="AlphaFoldDB" id="A0A2Z6QZ83"/>
<reference evidence="3 4" key="1">
    <citation type="submission" date="2017-11" db="EMBL/GenBank/DDBJ databases">
        <title>The genome of Rhizophagus clarus HR1 reveals common genetic basis of auxotrophy among arbuscular mycorrhizal fungi.</title>
        <authorList>
            <person name="Kobayashi Y."/>
        </authorList>
    </citation>
    <scope>NUCLEOTIDE SEQUENCE [LARGE SCALE GENOMIC DNA]</scope>
    <source>
        <strain evidence="3 4">HR1</strain>
    </source>
</reference>
<comment type="caution">
    <text evidence="3">The sequence shown here is derived from an EMBL/GenBank/DDBJ whole genome shotgun (WGS) entry which is preliminary data.</text>
</comment>
<sequence length="684" mass="75007">MNVNKENAYGSATRPVNPQQHHSNYIHVTPQTPNVGHKVSQIKQPNTLLASTPIKRKHENTVPTGQNVRSRISYDGSRTMNHHDSAAIPAQQPQNYCHHHLQPLNFGQNNEVKQNHYGFIAIPTQQSPIYSHHLQTSGQVNEIKQTSTLSAALNTAYPTVETLLNSTAEIPAEYLKGMKAIPYSKATPSATPIAKESIGVLNNSTVELPQPVKSISFTNKVAPSSIPNIAHLFAKDNREILNNSAVELPQPVPSSIPNIARPIAKENIGILNNPTVELPQPVKSISFTNKVTSSSTPNIAHPIAKENIGVLNGSTVEFQQPVKSISFTNKVTPSSAPNLAHPITKENIGVLNGSTVELQQPVKSISFTNKVTSSSTPNIARPIAKENMGVFNSSTTEFRQPVKSISYSNNVTPSATPNTVHLDGNKTVKGNIEVHRNSPVKFIHTYPASPASKLRQPTKYNYVKSHYPHFSETSNVGQKVPSNVNQMIKDAHLPPIHNAIQTEELNDNLCDQNVHPNAGLGARTSLEVVQPEVFVHNAILNDDNNLCDQNVHLNAGLSARTSLEVVQPEVSINNAILNDDDNLCDQNVHLNAGLSARTSLEVVQPKVEHNPVFEETQHGLDATNLLDRLRSNHSVLLQEKEKLIRDRAKFDQELDELNKLLAICDIQLNFVTNILNKGARIKTV</sequence>
<evidence type="ECO:0000256" key="2">
    <source>
        <dbReference type="SAM" id="MobiDB-lite"/>
    </source>
</evidence>
<evidence type="ECO:0000313" key="3">
    <source>
        <dbReference type="EMBL" id="GBB85938.1"/>
    </source>
</evidence>
<feature type="region of interest" description="Disordered" evidence="2">
    <location>
        <begin position="48"/>
        <end position="69"/>
    </location>
</feature>
<feature type="coiled-coil region" evidence="1">
    <location>
        <begin position="626"/>
        <end position="660"/>
    </location>
</feature>
<proteinExistence type="predicted"/>